<dbReference type="AlphaFoldDB" id="G0UQ90"/>
<evidence type="ECO:0000313" key="2">
    <source>
        <dbReference type="EMBL" id="CCC91551.1"/>
    </source>
</evidence>
<accession>G0UQ90</accession>
<organism evidence="2">
    <name type="scientific">Trypanosoma congolense (strain IL3000)</name>
    <dbReference type="NCBI Taxonomy" id="1068625"/>
    <lineage>
        <taxon>Eukaryota</taxon>
        <taxon>Discoba</taxon>
        <taxon>Euglenozoa</taxon>
        <taxon>Kinetoplastea</taxon>
        <taxon>Metakinetoplastina</taxon>
        <taxon>Trypanosomatida</taxon>
        <taxon>Trypanosomatidae</taxon>
        <taxon>Trypanosoma</taxon>
        <taxon>Nannomonas</taxon>
    </lineage>
</organism>
<proteinExistence type="predicted"/>
<sequence length="231" mass="25587">MRTALRVCNVVSRPGVVVRHESSQHWILNLLYGASVAPRYGSWSSFDKTESLGDADVPVLYCKALIHASGGGRRSRDWVAGSSAALFSSPKLMLIAMRHEGSDADVERYRRYLVGTLLRSNGSTNEDAAQTGSSSLNSGNNHAGTSGDSDAEISVRLGQMPEVRCFVYDAMRAAWFHRYKKVPENERLRLFAVAARLGLDEEVTLAIWQLVEKECAVARDKKRALENPWDD</sequence>
<name>G0UQ90_TRYCI</name>
<evidence type="ECO:0000256" key="1">
    <source>
        <dbReference type="SAM" id="MobiDB-lite"/>
    </source>
</evidence>
<feature type="compositionally biased region" description="Polar residues" evidence="1">
    <location>
        <begin position="123"/>
        <end position="148"/>
    </location>
</feature>
<dbReference type="VEuPathDB" id="TriTrypDB:TcIL3000_7_3650"/>
<reference evidence="2" key="1">
    <citation type="journal article" date="2012" name="Proc. Natl. Acad. Sci. U.S.A.">
        <title>Antigenic diversity is generated by distinct evolutionary mechanisms in African trypanosome species.</title>
        <authorList>
            <person name="Jackson A.P."/>
            <person name="Berry A."/>
            <person name="Aslett M."/>
            <person name="Allison H.C."/>
            <person name="Burton P."/>
            <person name="Vavrova-Anderson J."/>
            <person name="Brown R."/>
            <person name="Browne H."/>
            <person name="Corton N."/>
            <person name="Hauser H."/>
            <person name="Gamble J."/>
            <person name="Gilderthorp R."/>
            <person name="Marcello L."/>
            <person name="McQuillan J."/>
            <person name="Otto T.D."/>
            <person name="Quail M.A."/>
            <person name="Sanders M.J."/>
            <person name="van Tonder A."/>
            <person name="Ginger M.L."/>
            <person name="Field M.C."/>
            <person name="Barry J.D."/>
            <person name="Hertz-Fowler C."/>
            <person name="Berriman M."/>
        </authorList>
    </citation>
    <scope>NUCLEOTIDE SEQUENCE</scope>
    <source>
        <strain evidence="2">IL3000</strain>
    </source>
</reference>
<protein>
    <submittedName>
        <fullName evidence="2">Uncharacterized protein</fullName>
    </submittedName>
</protein>
<feature type="region of interest" description="Disordered" evidence="1">
    <location>
        <begin position="123"/>
        <end position="149"/>
    </location>
</feature>
<dbReference type="EMBL" id="HE575320">
    <property type="protein sequence ID" value="CCC91551.1"/>
    <property type="molecule type" value="Genomic_DNA"/>
</dbReference>
<gene>
    <name evidence="2" type="ORF">TCIL3000_7_3650</name>
</gene>